<comment type="caution">
    <text evidence="1">The sequence shown here is derived from an EMBL/GenBank/DDBJ whole genome shotgun (WGS) entry which is preliminary data.</text>
</comment>
<gene>
    <name evidence="1" type="ORF">H7C19_30310</name>
</gene>
<dbReference type="RefSeq" id="WP_185672842.1">
    <property type="nucleotide sequence ID" value="NZ_JACJVP010000059.1"/>
</dbReference>
<dbReference type="EMBL" id="JACJVP010000059">
    <property type="protein sequence ID" value="MBB6674981.1"/>
    <property type="molecule type" value="Genomic_DNA"/>
</dbReference>
<accession>A0A7X0VII1</accession>
<dbReference type="Proteomes" id="UP000547209">
    <property type="component" value="Unassembled WGS sequence"/>
</dbReference>
<organism evidence="1 2">
    <name type="scientific">Cohnella nanjingensis</name>
    <dbReference type="NCBI Taxonomy" id="1387779"/>
    <lineage>
        <taxon>Bacteria</taxon>
        <taxon>Bacillati</taxon>
        <taxon>Bacillota</taxon>
        <taxon>Bacilli</taxon>
        <taxon>Bacillales</taxon>
        <taxon>Paenibacillaceae</taxon>
        <taxon>Cohnella</taxon>
    </lineage>
</organism>
<name>A0A7X0VII1_9BACL</name>
<evidence type="ECO:0000313" key="2">
    <source>
        <dbReference type="Proteomes" id="UP000547209"/>
    </source>
</evidence>
<proteinExistence type="predicted"/>
<keyword evidence="2" id="KW-1185">Reference proteome</keyword>
<sequence length="172" mass="19220">MLPRVNRIQRYTPVLPIDPVYPLYPFREEPALPERPSFPVRNPVRDERRLAQSSPLRSAAEAAGTVVRQAIEVRDAADRASRAPTDASMLELQAKAERFRARLASETALRLDANLAQRLNDARTPSDWRRIAEPFAAEPPRHLLPADAGIYTAAQQLRSLHPGTGMIVAEQI</sequence>
<dbReference type="AlphaFoldDB" id="A0A7X0VII1"/>
<evidence type="ECO:0000313" key="1">
    <source>
        <dbReference type="EMBL" id="MBB6674981.1"/>
    </source>
</evidence>
<reference evidence="1 2" key="1">
    <citation type="submission" date="2020-08" db="EMBL/GenBank/DDBJ databases">
        <title>Cohnella phylogeny.</title>
        <authorList>
            <person name="Dunlap C."/>
        </authorList>
    </citation>
    <scope>NUCLEOTIDE SEQUENCE [LARGE SCALE GENOMIC DNA]</scope>
    <source>
        <strain evidence="1 2">DSM 28246</strain>
    </source>
</reference>
<protein>
    <submittedName>
        <fullName evidence="1">Uncharacterized protein</fullName>
    </submittedName>
</protein>